<dbReference type="EMBL" id="FNJI01000016">
    <property type="protein sequence ID" value="SDP33383.1"/>
    <property type="molecule type" value="Genomic_DNA"/>
</dbReference>
<dbReference type="InterPro" id="IPR010994">
    <property type="entry name" value="RuvA_2-like"/>
</dbReference>
<evidence type="ECO:0000259" key="1">
    <source>
        <dbReference type="SMART" id="SM00278"/>
    </source>
</evidence>
<dbReference type="SUPFAM" id="SSF47781">
    <property type="entry name" value="RuvA domain 2-like"/>
    <property type="match status" value="1"/>
</dbReference>
<dbReference type="InterPro" id="IPR003583">
    <property type="entry name" value="Hlx-hairpin-Hlx_DNA-bd_motif"/>
</dbReference>
<dbReference type="GO" id="GO:0015627">
    <property type="term" value="C:type II protein secretion system complex"/>
    <property type="evidence" value="ECO:0007669"/>
    <property type="project" value="TreeGrafter"/>
</dbReference>
<reference evidence="2 3" key="1">
    <citation type="submission" date="2016-10" db="EMBL/GenBank/DDBJ databases">
        <authorList>
            <person name="de Groot N.N."/>
        </authorList>
    </citation>
    <scope>NUCLEOTIDE SEQUENCE [LARGE SCALE GENOMIC DNA]</scope>
    <source>
        <strain evidence="2 3">DSM 12130</strain>
    </source>
</reference>
<feature type="domain" description="Helix-hairpin-helix DNA-binding motif class 1" evidence="1">
    <location>
        <begin position="61"/>
        <end position="80"/>
    </location>
</feature>
<dbReference type="GO" id="GO:0006281">
    <property type="term" value="P:DNA repair"/>
    <property type="evidence" value="ECO:0007669"/>
    <property type="project" value="InterPro"/>
</dbReference>
<dbReference type="SMART" id="SM00278">
    <property type="entry name" value="HhH1"/>
    <property type="match status" value="2"/>
</dbReference>
<dbReference type="Gene3D" id="1.10.150.320">
    <property type="entry name" value="Photosystem II 12 kDa extrinsic protein"/>
    <property type="match status" value="1"/>
</dbReference>
<dbReference type="OrthoDB" id="5296317at2"/>
<protein>
    <submittedName>
        <fullName evidence="2">Competence protein ComEA</fullName>
    </submittedName>
</protein>
<dbReference type="GO" id="GO:0015628">
    <property type="term" value="P:protein secretion by the type II secretion system"/>
    <property type="evidence" value="ECO:0007669"/>
    <property type="project" value="TreeGrafter"/>
</dbReference>
<evidence type="ECO:0000313" key="2">
    <source>
        <dbReference type="EMBL" id="SDP33383.1"/>
    </source>
</evidence>
<accession>A0A1H0RVF1</accession>
<gene>
    <name evidence="2" type="ORF">SAMN05660330_02440</name>
</gene>
<dbReference type="Pfam" id="PF12836">
    <property type="entry name" value="HHH_3"/>
    <property type="match status" value="1"/>
</dbReference>
<keyword evidence="3" id="KW-1185">Reference proteome</keyword>
<dbReference type="InterPro" id="IPR004509">
    <property type="entry name" value="Competence_ComEA_HhH"/>
</dbReference>
<dbReference type="RefSeq" id="WP_092223195.1">
    <property type="nucleotide sequence ID" value="NZ_FNJI01000016.1"/>
</dbReference>
<dbReference type="GO" id="GO:0003677">
    <property type="term" value="F:DNA binding"/>
    <property type="evidence" value="ECO:0007669"/>
    <property type="project" value="InterPro"/>
</dbReference>
<dbReference type="Proteomes" id="UP000199073">
    <property type="component" value="Unassembled WGS sequence"/>
</dbReference>
<dbReference type="PANTHER" id="PTHR21180:SF32">
    <property type="entry name" value="ENDONUCLEASE_EXONUCLEASE_PHOSPHATASE FAMILY DOMAIN-CONTAINING PROTEIN 1"/>
    <property type="match status" value="1"/>
</dbReference>
<feature type="domain" description="Helix-hairpin-helix DNA-binding motif class 1" evidence="1">
    <location>
        <begin position="91"/>
        <end position="110"/>
    </location>
</feature>
<name>A0A1H0RVF1_9BACT</name>
<dbReference type="PANTHER" id="PTHR21180">
    <property type="entry name" value="ENDONUCLEASE/EXONUCLEASE/PHOSPHATASE FAMILY DOMAIN-CONTAINING PROTEIN 1"/>
    <property type="match status" value="1"/>
</dbReference>
<dbReference type="NCBIfam" id="TIGR00426">
    <property type="entry name" value="competence protein ComEA helix-hairpin-helix repeat region"/>
    <property type="match status" value="1"/>
</dbReference>
<dbReference type="InterPro" id="IPR051675">
    <property type="entry name" value="Endo/Exo/Phosphatase_dom_1"/>
</dbReference>
<sequence length="113" mass="12034">MKVLRFAVPLLVVLMLGLFGGLVNGYAKTEGKQVSTAAVEKSKKTTKAVASAISINSADQEALTRIPGIGPKKAQAIIKHRKSNGKFKTVDDLLKVKGIGAKSLAKMKPYLKL</sequence>
<dbReference type="STRING" id="91360.SAMN05660330_02440"/>
<evidence type="ECO:0000313" key="3">
    <source>
        <dbReference type="Proteomes" id="UP000199073"/>
    </source>
</evidence>
<proteinExistence type="predicted"/>
<organism evidence="2 3">
    <name type="scientific">Desulforhopalus singaporensis</name>
    <dbReference type="NCBI Taxonomy" id="91360"/>
    <lineage>
        <taxon>Bacteria</taxon>
        <taxon>Pseudomonadati</taxon>
        <taxon>Thermodesulfobacteriota</taxon>
        <taxon>Desulfobulbia</taxon>
        <taxon>Desulfobulbales</taxon>
        <taxon>Desulfocapsaceae</taxon>
        <taxon>Desulforhopalus</taxon>
    </lineage>
</organism>
<dbReference type="AlphaFoldDB" id="A0A1H0RVF1"/>